<dbReference type="CDD" id="cd00093">
    <property type="entry name" value="HTH_XRE"/>
    <property type="match status" value="1"/>
</dbReference>
<feature type="domain" description="HTH cro/C1-type" evidence="2">
    <location>
        <begin position="48"/>
        <end position="101"/>
    </location>
</feature>
<dbReference type="EMBL" id="BONY01000073">
    <property type="protein sequence ID" value="GIH09663.1"/>
    <property type="molecule type" value="Genomic_DNA"/>
</dbReference>
<evidence type="ECO:0000313" key="4">
    <source>
        <dbReference type="Proteomes" id="UP000612899"/>
    </source>
</evidence>
<dbReference type="SMART" id="SM00530">
    <property type="entry name" value="HTH_XRE"/>
    <property type="match status" value="1"/>
</dbReference>
<reference evidence="3" key="1">
    <citation type="submission" date="2021-01" db="EMBL/GenBank/DDBJ databases">
        <title>Whole genome shotgun sequence of Rhizocola hellebori NBRC 109834.</title>
        <authorList>
            <person name="Komaki H."/>
            <person name="Tamura T."/>
        </authorList>
    </citation>
    <scope>NUCLEOTIDE SEQUENCE</scope>
    <source>
        <strain evidence="3">NBRC 109834</strain>
    </source>
</reference>
<evidence type="ECO:0000259" key="2">
    <source>
        <dbReference type="PROSITE" id="PS50943"/>
    </source>
</evidence>
<evidence type="ECO:0000256" key="1">
    <source>
        <dbReference type="SAM" id="MobiDB-lite"/>
    </source>
</evidence>
<dbReference type="InterPro" id="IPR010982">
    <property type="entry name" value="Lambda_DNA-bd_dom_sf"/>
</dbReference>
<dbReference type="GO" id="GO:0003677">
    <property type="term" value="F:DNA binding"/>
    <property type="evidence" value="ECO:0007669"/>
    <property type="project" value="InterPro"/>
</dbReference>
<proteinExistence type="predicted"/>
<dbReference type="PROSITE" id="PS50943">
    <property type="entry name" value="HTH_CROC1"/>
    <property type="match status" value="1"/>
</dbReference>
<dbReference type="Pfam" id="PF01381">
    <property type="entry name" value="HTH_3"/>
    <property type="match status" value="1"/>
</dbReference>
<gene>
    <name evidence="3" type="ORF">Rhe02_77300</name>
</gene>
<dbReference type="RefSeq" id="WP_203913394.1">
    <property type="nucleotide sequence ID" value="NZ_BONY01000073.1"/>
</dbReference>
<accession>A0A8J3QF04</accession>
<organism evidence="3 4">
    <name type="scientific">Rhizocola hellebori</name>
    <dbReference type="NCBI Taxonomy" id="1392758"/>
    <lineage>
        <taxon>Bacteria</taxon>
        <taxon>Bacillati</taxon>
        <taxon>Actinomycetota</taxon>
        <taxon>Actinomycetes</taxon>
        <taxon>Micromonosporales</taxon>
        <taxon>Micromonosporaceae</taxon>
        <taxon>Rhizocola</taxon>
    </lineage>
</organism>
<keyword evidence="4" id="KW-1185">Reference proteome</keyword>
<dbReference type="Gene3D" id="1.10.260.40">
    <property type="entry name" value="lambda repressor-like DNA-binding domains"/>
    <property type="match status" value="1"/>
</dbReference>
<name>A0A8J3QF04_9ACTN</name>
<sequence length="112" mass="12268">MSSNKPSSWRDVKAQARTLDPSWDTQERTERRARMREEMLASISGAQLAEIRKQLGLTQVELAEAAGLTQARISQIENGNATSLDTLRAYIAGLGGHLDIVARIGNVHLNIA</sequence>
<evidence type="ECO:0000313" key="3">
    <source>
        <dbReference type="EMBL" id="GIH09663.1"/>
    </source>
</evidence>
<feature type="region of interest" description="Disordered" evidence="1">
    <location>
        <begin position="1"/>
        <end position="31"/>
    </location>
</feature>
<dbReference type="InterPro" id="IPR001387">
    <property type="entry name" value="Cro/C1-type_HTH"/>
</dbReference>
<dbReference type="Proteomes" id="UP000612899">
    <property type="component" value="Unassembled WGS sequence"/>
</dbReference>
<dbReference type="SUPFAM" id="SSF47413">
    <property type="entry name" value="lambda repressor-like DNA-binding domains"/>
    <property type="match status" value="1"/>
</dbReference>
<comment type="caution">
    <text evidence="3">The sequence shown here is derived from an EMBL/GenBank/DDBJ whole genome shotgun (WGS) entry which is preliminary data.</text>
</comment>
<dbReference type="AlphaFoldDB" id="A0A8J3QF04"/>
<protein>
    <recommendedName>
        <fullName evidence="2">HTH cro/C1-type domain-containing protein</fullName>
    </recommendedName>
</protein>